<keyword evidence="2" id="KW-1185">Reference proteome</keyword>
<dbReference type="InterPro" id="IPR043129">
    <property type="entry name" value="ATPase_NBD"/>
</dbReference>
<accession>A0ABN8XEE3</accession>
<gene>
    <name evidence="1" type="ORF">MFUM_1268</name>
</gene>
<dbReference type="EMBL" id="OX458932">
    <property type="protein sequence ID" value="CAI9085624.1"/>
    <property type="molecule type" value="Genomic_DNA"/>
</dbReference>
<dbReference type="Gene3D" id="3.30.420.40">
    <property type="match status" value="2"/>
</dbReference>
<dbReference type="GO" id="GO:0047330">
    <property type="term" value="F:polyphosphate-glucose phosphotransferase activity"/>
    <property type="evidence" value="ECO:0007669"/>
    <property type="project" value="UniProtKB-EC"/>
</dbReference>
<organism evidence="1 2">
    <name type="scientific">Candidatus Methylacidiphilum fumarolicum</name>
    <dbReference type="NCBI Taxonomy" id="591154"/>
    <lineage>
        <taxon>Bacteria</taxon>
        <taxon>Pseudomonadati</taxon>
        <taxon>Verrucomicrobiota</taxon>
        <taxon>Methylacidiphilae</taxon>
        <taxon>Methylacidiphilales</taxon>
        <taxon>Methylacidiphilaceae</taxon>
        <taxon>Methylacidiphilum (ex Ratnadevi et al. 2023)</taxon>
    </lineage>
</organism>
<dbReference type="RefSeq" id="WP_009058667.1">
    <property type="nucleotide sequence ID" value="NZ_JAHXRZ010000008.1"/>
</dbReference>
<name>A0ABN8XEE3_9BACT</name>
<dbReference type="Pfam" id="PF00480">
    <property type="entry name" value="ROK"/>
    <property type="match status" value="1"/>
</dbReference>
<keyword evidence="1" id="KW-0808">Transferase</keyword>
<protein>
    <submittedName>
        <fullName evidence="1">Polyphosphate glucokinase</fullName>
        <ecNumber evidence="1">2.7.1.63</ecNumber>
    </submittedName>
</protein>
<dbReference type="EC" id="2.7.1.63" evidence="1"/>
<proteinExistence type="predicted"/>
<evidence type="ECO:0000313" key="2">
    <source>
        <dbReference type="Proteomes" id="UP001161497"/>
    </source>
</evidence>
<dbReference type="Proteomes" id="UP001161497">
    <property type="component" value="Chromosome"/>
</dbReference>
<dbReference type="SUPFAM" id="SSF53067">
    <property type="entry name" value="Actin-like ATPase domain"/>
    <property type="match status" value="1"/>
</dbReference>
<evidence type="ECO:0000313" key="1">
    <source>
        <dbReference type="EMBL" id="CAI9085624.1"/>
    </source>
</evidence>
<dbReference type="InterPro" id="IPR000600">
    <property type="entry name" value="ROK"/>
</dbReference>
<reference evidence="1" key="1">
    <citation type="submission" date="2023-03" db="EMBL/GenBank/DDBJ databases">
        <authorList>
            <person name="Cremers G."/>
            <person name="Picone N."/>
        </authorList>
    </citation>
    <scope>NUCLEOTIDE SEQUENCE</scope>
    <source>
        <strain evidence="1">Sample_alias</strain>
    </source>
</reference>
<sequence>MIQKKSIERTFDSPQSLFISSTSSEFSKAKDLLVIDIGGHNVKVYCSEVDDVKKIPSGKDFTPKKLIEAVQRDVLKKKYSKIAIGFPGPVKDNKPIEEPKHLGLGWKNYDFTAAFGLPCKVINDAAMQALGSYWGGTMLFLGLGTGLGSALIVKGTLQPLELQACPYRRGKTVEEYVSTEGLKELGHRKWNRHVLKAIELFRYMLQVDYVVVGGGNSKFLNDLPSNTFLGSNQFAFLGGIRLWEGIPKEFCSNMFFRPKH</sequence>